<evidence type="ECO:0000313" key="2">
    <source>
        <dbReference type="Proteomes" id="UP000798662"/>
    </source>
</evidence>
<dbReference type="EMBL" id="CM020618">
    <property type="protein sequence ID" value="KAK1861931.1"/>
    <property type="molecule type" value="Genomic_DNA"/>
</dbReference>
<reference evidence="1" key="1">
    <citation type="submission" date="2019-11" db="EMBL/GenBank/DDBJ databases">
        <title>Nori genome reveals adaptations in red seaweeds to the harsh intertidal environment.</title>
        <authorList>
            <person name="Wang D."/>
            <person name="Mao Y."/>
        </authorList>
    </citation>
    <scope>NUCLEOTIDE SEQUENCE</scope>
    <source>
        <tissue evidence="1">Gametophyte</tissue>
    </source>
</reference>
<proteinExistence type="predicted"/>
<comment type="caution">
    <text evidence="1">The sequence shown here is derived from an EMBL/GenBank/DDBJ whole genome shotgun (WGS) entry which is preliminary data.</text>
</comment>
<dbReference type="Proteomes" id="UP000798662">
    <property type="component" value="Chromosome 1"/>
</dbReference>
<protein>
    <submittedName>
        <fullName evidence="1">Uncharacterized protein</fullName>
    </submittedName>
</protein>
<sequence length="317" mass="33691">MTLSPATFGVYLCCRLRLAVVPCLQYPDGDLQSFQIYRMNIERLREVIADAQPPPFPTAFLKPKDVKQISVWTSPHFTESVKTDADVRAIPDGGWLFWSKDSADEEAIPRRGVKLDGSHISKKKEEAAAASRSDYASDQALQDTAIRLSRQLLMTSLHAASTSSSSSSSSSSTSTVTDAEVSSPSDSSGAAPSPPRASPLSRSFAVLPMRGVRRRPPPPGLTQWQYDRVVDLAVDADAGLLTLARNFGDDPAAFRRAALRLLGRRDPSAILLSATPGEVLAAADGGAAVGAADDDSGGGSLSPLARVEPQVELASRS</sequence>
<evidence type="ECO:0000313" key="1">
    <source>
        <dbReference type="EMBL" id="KAK1861931.1"/>
    </source>
</evidence>
<accession>A0ACC3BV55</accession>
<keyword evidence="2" id="KW-1185">Reference proteome</keyword>
<gene>
    <name evidence="1" type="ORF">I4F81_004509</name>
</gene>
<organism evidence="1 2">
    <name type="scientific">Pyropia yezoensis</name>
    <name type="common">Susabi-nori</name>
    <name type="synonym">Porphyra yezoensis</name>
    <dbReference type="NCBI Taxonomy" id="2788"/>
    <lineage>
        <taxon>Eukaryota</taxon>
        <taxon>Rhodophyta</taxon>
        <taxon>Bangiophyceae</taxon>
        <taxon>Bangiales</taxon>
        <taxon>Bangiaceae</taxon>
        <taxon>Pyropia</taxon>
    </lineage>
</organism>
<name>A0ACC3BV55_PYRYE</name>